<reference evidence="1" key="1">
    <citation type="submission" date="2021-08" db="EMBL/GenBank/DDBJ databases">
        <title>The first chromosome-level gecko genome reveals the dynamic sex chromosomes of Neotropical dwarf geckos (Sphaerodactylidae: Sphaerodactylus).</title>
        <authorList>
            <person name="Pinto B.J."/>
            <person name="Keating S.E."/>
            <person name="Gamble T."/>
        </authorList>
    </citation>
    <scope>NUCLEOTIDE SEQUENCE</scope>
    <source>
        <strain evidence="1">TG3544</strain>
    </source>
</reference>
<dbReference type="Proteomes" id="UP000827872">
    <property type="component" value="Linkage Group LG04"/>
</dbReference>
<evidence type="ECO:0000313" key="1">
    <source>
        <dbReference type="EMBL" id="KAH8005515.1"/>
    </source>
</evidence>
<comment type="caution">
    <text evidence="1">The sequence shown here is derived from an EMBL/GenBank/DDBJ whole genome shotgun (WGS) entry which is preliminary data.</text>
</comment>
<sequence length="703" mass="79196">MGISQRFSSPSGHFGSHTLFFDSAPFKTGELFDTRGPEKRKTPLGFHIGPLKPENAYQEAAFPRLTEKLSNREETERAPRLRIGWTRRRGAGRRWREDLDRWGEELRCRQTGPDLTQVSSAALVPVLAYVVITLPASLPLQHLHIKTLTDDVMDRFASIRIPGSKKDRPPQPHLKHSSTSDWPVTPDGDAFIPTPLPDREILTLFEKMMEDMNLNEGRKVPLREKDFNTKKEMVMQYVSSKSKAGSLKSNKQITPQDFICELKSGTTDERLVGLLESLRVSLTSNPVRFENRPGFKYNRNGIEIQLKAWLLFTSPELSSWLLFTSPELMTISVGSWTVQEQVAPSSSRVSGWVESFGHEGLGLLLDILEKLVESKQQDKILKKVQHKIIQCMKAFMNNQYGLERIMGEQRSLSLLAKTIDPKHTSMMTDVVKLLSAICIVGEENILEKILEALTAAAEERSIDRFFLIVEGLRGNSAHLQVNDRFLCGTFIGNECRAVLVYPDLFPPKRKPKMADRFSPPREIFSKSSAENTRASSRNKNAKEGKGNQPLPTRGETSQPQHKKAAERRNQARQEERDGRRARATLTAWGPRACQGPGSLHFAGRMRLGGPLPSGNGGHRAAEARSLRRIADSTDEEGEESDAFSTRQDRARGNGGRERGLESYSAHNPSSWQDASPTQLVNLFRQAMREEIQTYHRKEHGSVD</sequence>
<evidence type="ECO:0000313" key="2">
    <source>
        <dbReference type="Proteomes" id="UP000827872"/>
    </source>
</evidence>
<accession>A0ACB8FKT4</accession>
<proteinExistence type="predicted"/>
<gene>
    <name evidence="1" type="ORF">K3G42_029814</name>
</gene>
<keyword evidence="2" id="KW-1185">Reference proteome</keyword>
<protein>
    <submittedName>
        <fullName evidence="1">Uncharacterized protein</fullName>
    </submittedName>
</protein>
<name>A0ACB8FKT4_9SAUR</name>
<dbReference type="EMBL" id="CM037617">
    <property type="protein sequence ID" value="KAH8005515.1"/>
    <property type="molecule type" value="Genomic_DNA"/>
</dbReference>
<organism evidence="1 2">
    <name type="scientific">Sphaerodactylus townsendi</name>
    <dbReference type="NCBI Taxonomy" id="933632"/>
    <lineage>
        <taxon>Eukaryota</taxon>
        <taxon>Metazoa</taxon>
        <taxon>Chordata</taxon>
        <taxon>Craniata</taxon>
        <taxon>Vertebrata</taxon>
        <taxon>Euteleostomi</taxon>
        <taxon>Lepidosauria</taxon>
        <taxon>Squamata</taxon>
        <taxon>Bifurcata</taxon>
        <taxon>Gekkota</taxon>
        <taxon>Sphaerodactylidae</taxon>
        <taxon>Sphaerodactylus</taxon>
    </lineage>
</organism>